<name>A0A4D6UYP4_9FLOR</name>
<evidence type="ECO:0000256" key="3">
    <source>
        <dbReference type="ARBA" id="ARBA00022679"/>
    </source>
</evidence>
<evidence type="ECO:0000256" key="2">
    <source>
        <dbReference type="ARBA" id="ARBA00022478"/>
    </source>
</evidence>
<evidence type="ECO:0000256" key="1">
    <source>
        <dbReference type="ARBA" id="ARBA00012418"/>
    </source>
</evidence>
<evidence type="ECO:0000256" key="6">
    <source>
        <dbReference type="ARBA" id="ARBA00022833"/>
    </source>
</evidence>
<dbReference type="SUPFAM" id="SSF64484">
    <property type="entry name" value="beta and beta-prime subunits of DNA dependent RNA-polymerase"/>
    <property type="match status" value="1"/>
</dbReference>
<keyword evidence="4" id="KW-0548">Nucleotidyltransferase</keyword>
<keyword evidence="11" id="KW-0934">Plastid</keyword>
<dbReference type="InterPro" id="IPR007066">
    <property type="entry name" value="RNA_pol_Rpb1_3"/>
</dbReference>
<dbReference type="Pfam" id="PF04998">
    <property type="entry name" value="RNA_pol_Rpb1_5"/>
    <property type="match status" value="2"/>
</dbReference>
<reference evidence="11" key="2">
    <citation type="journal article" date="2019" name="Phycologia">
        <title>The phylogenetic position of the morphologically unusual Pleurostichidium falkenbergii (Rhodomelaceae, Rhodophyta) based on plastid phylogenomics.</title>
        <authorList>
            <person name="Pasella M.M."/>
            <person name="Verbruggen H."/>
            <person name="Nelson W.A."/>
            <person name="Diaz-Tapia P."/>
        </authorList>
    </citation>
    <scope>NUCLEOTIDE SEQUENCE</scope>
</reference>
<keyword evidence="2" id="KW-0240">DNA-directed RNA polymerase</keyword>
<feature type="domain" description="RNA polymerase Rpb1" evidence="10">
    <location>
        <begin position="92"/>
        <end position="161"/>
    </location>
</feature>
<dbReference type="CDD" id="cd02655">
    <property type="entry name" value="RNAP_beta'_C"/>
    <property type="match status" value="1"/>
</dbReference>
<geneLocation type="plastid" evidence="11"/>
<feature type="domain" description="RNA polymerase Rpb1" evidence="9">
    <location>
        <begin position="173"/>
        <end position="483"/>
    </location>
</feature>
<keyword evidence="7" id="KW-0804">Transcription</keyword>
<dbReference type="PANTHER" id="PTHR19376">
    <property type="entry name" value="DNA-DIRECTED RNA POLYMERASE"/>
    <property type="match status" value="1"/>
</dbReference>
<feature type="domain" description="RNA polymerase Rpb1" evidence="9">
    <location>
        <begin position="1027"/>
        <end position="1118"/>
    </location>
</feature>
<feature type="domain" description="RNA polymerase Rpb1" evidence="8">
    <location>
        <begin position="12"/>
        <end position="63"/>
    </location>
</feature>
<dbReference type="InterPro" id="IPR012756">
    <property type="entry name" value="DNA-dir_RpoC2_beta_pp"/>
</dbReference>
<dbReference type="EC" id="2.7.7.6" evidence="1"/>
<dbReference type="EMBL" id="MH853471">
    <property type="protein sequence ID" value="QCH39654.1"/>
    <property type="molecule type" value="Genomic_DNA"/>
</dbReference>
<organism evidence="11">
    <name type="scientific">Pleurostichidium falkenbergii</name>
    <dbReference type="NCBI Taxonomy" id="121064"/>
    <lineage>
        <taxon>Eukaryota</taxon>
        <taxon>Rhodophyta</taxon>
        <taxon>Florideophyceae</taxon>
        <taxon>Rhodymeniophycidae</taxon>
        <taxon>Ceramiales</taxon>
        <taxon>Rhodomelaceae</taxon>
        <taxon>Pleurostichidium</taxon>
    </lineage>
</organism>
<dbReference type="InterPro" id="IPR007083">
    <property type="entry name" value="RNA_pol_Rpb1_4"/>
</dbReference>
<protein>
    <recommendedName>
        <fullName evidence="1">DNA-directed RNA polymerase</fullName>
        <ecNumber evidence="1">2.7.7.6</ecNumber>
    </recommendedName>
</protein>
<dbReference type="GO" id="GO:0003677">
    <property type="term" value="F:DNA binding"/>
    <property type="evidence" value="ECO:0007669"/>
    <property type="project" value="InterPro"/>
</dbReference>
<evidence type="ECO:0000313" key="11">
    <source>
        <dbReference type="EMBL" id="QCH39654.1"/>
    </source>
</evidence>
<dbReference type="Pfam" id="PF05000">
    <property type="entry name" value="RNA_pol_Rpb1_4"/>
    <property type="match status" value="1"/>
</dbReference>
<dbReference type="InterPro" id="IPR042102">
    <property type="entry name" value="RNA_pol_Rpb1_3_sf"/>
</dbReference>
<dbReference type="GO" id="GO:0046872">
    <property type="term" value="F:metal ion binding"/>
    <property type="evidence" value="ECO:0007669"/>
    <property type="project" value="UniProtKB-KW"/>
</dbReference>
<evidence type="ECO:0000256" key="5">
    <source>
        <dbReference type="ARBA" id="ARBA00022723"/>
    </source>
</evidence>
<evidence type="ECO:0000256" key="7">
    <source>
        <dbReference type="ARBA" id="ARBA00023163"/>
    </source>
</evidence>
<proteinExistence type="inferred from homology"/>
<evidence type="ECO:0000259" key="9">
    <source>
        <dbReference type="Pfam" id="PF04998"/>
    </source>
</evidence>
<evidence type="ECO:0000259" key="10">
    <source>
        <dbReference type="Pfam" id="PF05000"/>
    </source>
</evidence>
<dbReference type="NCBIfam" id="TIGR02388">
    <property type="entry name" value="rpoC2_cyan"/>
    <property type="match status" value="1"/>
</dbReference>
<dbReference type="InterPro" id="IPR045867">
    <property type="entry name" value="DNA-dir_RpoC_beta_prime"/>
</dbReference>
<dbReference type="Pfam" id="PF04983">
    <property type="entry name" value="RNA_pol_Rpb1_3"/>
    <property type="match status" value="1"/>
</dbReference>
<dbReference type="RefSeq" id="YP_009654367.1">
    <property type="nucleotide sequence ID" value="NC_042794.1"/>
</dbReference>
<keyword evidence="6" id="KW-0862">Zinc</keyword>
<dbReference type="Gene3D" id="1.10.1790.20">
    <property type="match status" value="1"/>
</dbReference>
<dbReference type="Gene3D" id="1.10.132.30">
    <property type="match status" value="1"/>
</dbReference>
<dbReference type="Gene3D" id="1.10.150.390">
    <property type="match status" value="1"/>
</dbReference>
<keyword evidence="5" id="KW-0479">Metal-binding</keyword>
<sequence length="1207" mass="136373">MKNNLSKIHFFNKVIDKSELKRLITWAFRNYGIARASNMADQLKDLGFYYATRAGISLSLEDLRIPSSKQFLLNSTLNSIRETDKRYRRGEITAVERFQKVIDTWNYASDNLKQEVVNYFKTTDPLNSIYMMAFSGARANISQVKQLVGMRGLMADPQGQIIDLPIFNNFREGLTITDYFISSYGARKGLVDTALRTADSGYLTRRLVDVAQDVIIREYDCKTSNAILLEEMIDNRKTLISLHQALLGRVLAENLLDFKTNKTIAQINQCIDTTLADKIINLKLFNVLVRSPLTCSSLQSVCQMCYGWNLAHSKLVDLGEAVGIIAAQSIGEPGTQLTMRTFHTGGVFTGELSQNIVSNLDGVVQYLDNVLLTPTRNRYGENVHLAHSDFILNIIDLNNKQKKFFIPRHSLLLVTKLQKIAKGQILAEYPINKKLSTEKAQKAVITDFSGSVYFDINKLYSNNESHTITKNLVVWVLSGEVYSLPKLTTLMVSNNAVIKKDSLLARIDLLNSREGKIYVTKNKIVSARVLLVTSLKLYQNITVSVQSVNDYKRYFLETDSKDKFLLKCQPNKKLIHKQIIGDLVSNLYRTKTGGIIKYLDLSISKSNEQDFYNIHGSGYILWIPEETHIVNKDLSLLLISNLHFIDAGTEIIQNIFANNCGFLEVIEKDGIIREIMIKPGKLVEINLCDIKLEKHRGFLRPGEKLLNQVTTDKLVYWEYVSISFKDFILLRPVIIYSLPTKNLLLEYSDNSFATDVVNLKLVRRTYFRDGERVKSVSGINLVLTHLIIEIQKNKFQSKCYMQFNSNIPRNTSSPLLIKFITADFLTIKESFFDKNHSLYTKTSILVNDGDYVKANSIISQTNIFSSTAGKIGFIEKTKNASCRILIISKLNIETINLSKNSIIKTKINNYVYAGDEVSTNTFTNVSGRVISIDNSKILIRIGQPYLISSGSILHIANSSLIQRGESIATLIFEKFKTGDIVQGLPRIEEILEARKKIDLSFNPHLILEMKFKAYLAQGFNIYKASRLSILEIQLFLAKEVQSVYQSQGVYISDKHIEVIVKQMTSKVKIEIGGDTEYLPGEFIELQKIESINASLLLAGKKNASYCPVLLGITKASLNTESFISAASFQETTKVLTEAAIYGKLDHLRGLKENVIIGRLIPAGTGFNAYNFSKVSQDISPKIYDFSKKRSNFEDIIIDDRVARNNQS</sequence>
<dbReference type="GO" id="GO:0000428">
    <property type="term" value="C:DNA-directed RNA polymerase complex"/>
    <property type="evidence" value="ECO:0007669"/>
    <property type="project" value="UniProtKB-KW"/>
</dbReference>
<evidence type="ECO:0000256" key="4">
    <source>
        <dbReference type="ARBA" id="ARBA00022695"/>
    </source>
</evidence>
<dbReference type="GO" id="GO:0006351">
    <property type="term" value="P:DNA-templated transcription"/>
    <property type="evidence" value="ECO:0007669"/>
    <property type="project" value="InterPro"/>
</dbReference>
<dbReference type="InterPro" id="IPR038120">
    <property type="entry name" value="Rpb1_funnel_sf"/>
</dbReference>
<dbReference type="HAMAP" id="MF_01324">
    <property type="entry name" value="RNApol_bact_RpoC2"/>
    <property type="match status" value="1"/>
</dbReference>
<dbReference type="AlphaFoldDB" id="A0A4D6UYP4"/>
<keyword evidence="3" id="KW-0808">Transferase</keyword>
<dbReference type="FunFam" id="1.10.150.390:FF:000002">
    <property type="entry name" value="DNA-directed RNA polymerase subunit beta"/>
    <property type="match status" value="1"/>
</dbReference>
<dbReference type="Gene3D" id="1.10.274.100">
    <property type="entry name" value="RNA polymerase Rpb1, domain 3"/>
    <property type="match status" value="1"/>
</dbReference>
<evidence type="ECO:0000259" key="8">
    <source>
        <dbReference type="Pfam" id="PF04983"/>
    </source>
</evidence>
<reference evidence="11" key="1">
    <citation type="submission" date="2018-09" db="EMBL/GenBank/DDBJ databases">
        <authorList>
            <person name="Pasella M."/>
            <person name="Verbruggen H."/>
            <person name="Nelson W.A."/>
            <person name="Diaz-Tapia P."/>
        </authorList>
    </citation>
    <scope>NUCLEOTIDE SEQUENCE</scope>
</reference>
<dbReference type="GO" id="GO:0003899">
    <property type="term" value="F:DNA-directed RNA polymerase activity"/>
    <property type="evidence" value="ECO:0007669"/>
    <property type="project" value="UniProtKB-EC"/>
</dbReference>
<dbReference type="GeneID" id="40488256"/>
<accession>A0A4D6UYP4</accession>
<dbReference type="InterPro" id="IPR007081">
    <property type="entry name" value="RNA_pol_Rpb1_5"/>
</dbReference>
<dbReference type="PANTHER" id="PTHR19376:SF68">
    <property type="entry name" value="DNA-DIRECTED RNA POLYMERASE SUBUNIT BETA"/>
    <property type="match status" value="1"/>
</dbReference>
<gene>
    <name evidence="11" type="primary">rpoC2</name>
</gene>